<sequence length="51" mass="5672">MQVATYLTTAVGHRDGSPRTQASDRRKYLWVKPGLTQEALEAGICGPLQYH</sequence>
<keyword evidence="3" id="KW-1185">Reference proteome</keyword>
<reference evidence="2" key="2">
    <citation type="submission" date="2020-11" db="EMBL/GenBank/DDBJ databases">
        <authorList>
            <person name="McCartney M.A."/>
            <person name="Auch B."/>
            <person name="Kono T."/>
            <person name="Mallez S."/>
            <person name="Becker A."/>
            <person name="Gohl D.M."/>
            <person name="Silverstein K.A.T."/>
            <person name="Koren S."/>
            <person name="Bechman K.B."/>
            <person name="Herman A."/>
            <person name="Abrahante J.E."/>
            <person name="Garbe J."/>
        </authorList>
    </citation>
    <scope>NUCLEOTIDE SEQUENCE</scope>
    <source>
        <strain evidence="2">Duluth1</strain>
        <tissue evidence="2">Whole animal</tissue>
    </source>
</reference>
<feature type="compositionally biased region" description="Basic and acidic residues" evidence="1">
    <location>
        <begin position="12"/>
        <end position="23"/>
    </location>
</feature>
<evidence type="ECO:0000313" key="2">
    <source>
        <dbReference type="EMBL" id="KAH3799208.1"/>
    </source>
</evidence>
<accession>A0A9D4FHY9</accession>
<evidence type="ECO:0000313" key="3">
    <source>
        <dbReference type="Proteomes" id="UP000828390"/>
    </source>
</evidence>
<name>A0A9D4FHY9_DREPO</name>
<gene>
    <name evidence="2" type="ORF">DPMN_152814</name>
</gene>
<dbReference type="EMBL" id="JAIWYP010000007">
    <property type="protein sequence ID" value="KAH3799208.1"/>
    <property type="molecule type" value="Genomic_DNA"/>
</dbReference>
<dbReference type="Proteomes" id="UP000828390">
    <property type="component" value="Unassembled WGS sequence"/>
</dbReference>
<comment type="caution">
    <text evidence="2">The sequence shown here is derived from an EMBL/GenBank/DDBJ whole genome shotgun (WGS) entry which is preliminary data.</text>
</comment>
<protein>
    <submittedName>
        <fullName evidence="2">Uncharacterized protein</fullName>
    </submittedName>
</protein>
<reference evidence="2" key="1">
    <citation type="journal article" date="2019" name="bioRxiv">
        <title>The Genome of the Zebra Mussel, Dreissena polymorpha: A Resource for Invasive Species Research.</title>
        <authorList>
            <person name="McCartney M.A."/>
            <person name="Auch B."/>
            <person name="Kono T."/>
            <person name="Mallez S."/>
            <person name="Zhang Y."/>
            <person name="Obille A."/>
            <person name="Becker A."/>
            <person name="Abrahante J.E."/>
            <person name="Garbe J."/>
            <person name="Badalamenti J.P."/>
            <person name="Herman A."/>
            <person name="Mangelson H."/>
            <person name="Liachko I."/>
            <person name="Sullivan S."/>
            <person name="Sone E.D."/>
            <person name="Koren S."/>
            <person name="Silverstein K.A.T."/>
            <person name="Beckman K.B."/>
            <person name="Gohl D.M."/>
        </authorList>
    </citation>
    <scope>NUCLEOTIDE SEQUENCE</scope>
    <source>
        <strain evidence="2">Duluth1</strain>
        <tissue evidence="2">Whole animal</tissue>
    </source>
</reference>
<organism evidence="2 3">
    <name type="scientific">Dreissena polymorpha</name>
    <name type="common">Zebra mussel</name>
    <name type="synonym">Mytilus polymorpha</name>
    <dbReference type="NCBI Taxonomy" id="45954"/>
    <lineage>
        <taxon>Eukaryota</taxon>
        <taxon>Metazoa</taxon>
        <taxon>Spiralia</taxon>
        <taxon>Lophotrochozoa</taxon>
        <taxon>Mollusca</taxon>
        <taxon>Bivalvia</taxon>
        <taxon>Autobranchia</taxon>
        <taxon>Heteroconchia</taxon>
        <taxon>Euheterodonta</taxon>
        <taxon>Imparidentia</taxon>
        <taxon>Neoheterodontei</taxon>
        <taxon>Myida</taxon>
        <taxon>Dreissenoidea</taxon>
        <taxon>Dreissenidae</taxon>
        <taxon>Dreissena</taxon>
    </lineage>
</organism>
<proteinExistence type="predicted"/>
<dbReference type="AlphaFoldDB" id="A0A9D4FHY9"/>
<feature type="region of interest" description="Disordered" evidence="1">
    <location>
        <begin position="1"/>
        <end position="23"/>
    </location>
</feature>
<evidence type="ECO:0000256" key="1">
    <source>
        <dbReference type="SAM" id="MobiDB-lite"/>
    </source>
</evidence>